<name>A0A9N9FD15_9GLOM</name>
<gene>
    <name evidence="1" type="ORF">CPELLU_LOCUS3587</name>
</gene>
<dbReference type="Proteomes" id="UP000789759">
    <property type="component" value="Unassembled WGS sequence"/>
</dbReference>
<evidence type="ECO:0000313" key="1">
    <source>
        <dbReference type="EMBL" id="CAG8525328.1"/>
    </source>
</evidence>
<protein>
    <submittedName>
        <fullName evidence="1">15441_t:CDS:1</fullName>
    </submittedName>
</protein>
<dbReference type="EMBL" id="CAJVQA010001769">
    <property type="protein sequence ID" value="CAG8525328.1"/>
    <property type="molecule type" value="Genomic_DNA"/>
</dbReference>
<dbReference type="AlphaFoldDB" id="A0A9N9FD15"/>
<sequence length="102" mass="12059">MRALIRYWRSKEIICKNYVNNFWVAHPYQKVLLYIRDSVILEDLKTCRFVIAEKDYLDSAQNMKYYGIVLDTVTKMVTVPNTKINDVICCLQNILVKKHLTA</sequence>
<proteinExistence type="predicted"/>
<keyword evidence="2" id="KW-1185">Reference proteome</keyword>
<reference evidence="1" key="1">
    <citation type="submission" date="2021-06" db="EMBL/GenBank/DDBJ databases">
        <authorList>
            <person name="Kallberg Y."/>
            <person name="Tangrot J."/>
            <person name="Rosling A."/>
        </authorList>
    </citation>
    <scope>NUCLEOTIDE SEQUENCE</scope>
    <source>
        <strain evidence="1">FL966</strain>
    </source>
</reference>
<comment type="caution">
    <text evidence="1">The sequence shown here is derived from an EMBL/GenBank/DDBJ whole genome shotgun (WGS) entry which is preliminary data.</text>
</comment>
<evidence type="ECO:0000313" key="2">
    <source>
        <dbReference type="Proteomes" id="UP000789759"/>
    </source>
</evidence>
<organism evidence="1 2">
    <name type="scientific">Cetraspora pellucida</name>
    <dbReference type="NCBI Taxonomy" id="1433469"/>
    <lineage>
        <taxon>Eukaryota</taxon>
        <taxon>Fungi</taxon>
        <taxon>Fungi incertae sedis</taxon>
        <taxon>Mucoromycota</taxon>
        <taxon>Glomeromycotina</taxon>
        <taxon>Glomeromycetes</taxon>
        <taxon>Diversisporales</taxon>
        <taxon>Gigasporaceae</taxon>
        <taxon>Cetraspora</taxon>
    </lineage>
</organism>
<accession>A0A9N9FD15</accession>